<evidence type="ECO:0000313" key="2">
    <source>
        <dbReference type="EMBL" id="QEV83877.1"/>
    </source>
</evidence>
<feature type="transmembrane region" description="Helical" evidence="1">
    <location>
        <begin position="100"/>
        <end position="127"/>
    </location>
</feature>
<dbReference type="InterPro" id="IPR049458">
    <property type="entry name" value="EpsG-like"/>
</dbReference>
<gene>
    <name evidence="2" type="primary">wzy</name>
</gene>
<keyword evidence="1" id="KW-1133">Transmembrane helix</keyword>
<evidence type="ECO:0000256" key="1">
    <source>
        <dbReference type="SAM" id="Phobius"/>
    </source>
</evidence>
<feature type="transmembrane region" description="Helical" evidence="1">
    <location>
        <begin position="227"/>
        <end position="245"/>
    </location>
</feature>
<proteinExistence type="predicted"/>
<keyword evidence="1" id="KW-0472">Membrane</keyword>
<name>A0A5P2YB74_KLEPN</name>
<organism evidence="2">
    <name type="scientific">Klebsiella pneumoniae</name>
    <dbReference type="NCBI Taxonomy" id="573"/>
    <lineage>
        <taxon>Bacteria</taxon>
        <taxon>Pseudomonadati</taxon>
        <taxon>Pseudomonadota</taxon>
        <taxon>Gammaproteobacteria</taxon>
        <taxon>Enterobacterales</taxon>
        <taxon>Enterobacteriaceae</taxon>
        <taxon>Klebsiella/Raoultella group</taxon>
        <taxon>Klebsiella</taxon>
        <taxon>Klebsiella pneumoniae complex</taxon>
    </lineage>
</organism>
<accession>A0A5P2YB74</accession>
<protein>
    <submittedName>
        <fullName evidence="2">Repeat unit polymerase</fullName>
    </submittedName>
</protein>
<dbReference type="AlphaFoldDB" id="A0A5P2YB74"/>
<feature type="transmembrane region" description="Helical" evidence="1">
    <location>
        <begin position="66"/>
        <end position="88"/>
    </location>
</feature>
<dbReference type="EMBL" id="MK593453">
    <property type="protein sequence ID" value="QEV83877.1"/>
    <property type="molecule type" value="Genomic_DNA"/>
</dbReference>
<reference evidence="2" key="1">
    <citation type="submission" date="2019-03" db="EMBL/GenBank/DDBJ databases">
        <title>Genomic surveillance for hypervirulence and multi-drug resistance in invasive Klebsiella pneumoniae from south and southeast Asia.</title>
        <authorList>
            <person name="Wyres K.L."/>
            <person name="Nguyen T.N.T."/>
            <person name="Lam M.M.C."/>
            <person name="Judd L.M."/>
            <person name="van Vinh Chau N."/>
            <person name="Dance D.A.B."/>
            <person name="Ip M."/>
            <person name="Karkey A."/>
            <person name="Ling C.L."/>
            <person name="Miliya T."/>
            <person name="Newton P.N."/>
            <person name="Nguyen L."/>
            <person name="Sengduangphachanh A."/>
            <person name="Turner P."/>
            <person name="Veeraraghavan B."/>
            <person name="Voong Vinh P."/>
            <person name="Vongsouvath M."/>
            <person name="Thomson N.R."/>
            <person name="Baker S."/>
            <person name="Holt K.E."/>
        </authorList>
    </citation>
    <scope>NUCLEOTIDE SEQUENCE</scope>
    <source>
        <strain evidence="2">131211-14450</strain>
    </source>
</reference>
<dbReference type="Pfam" id="PF14897">
    <property type="entry name" value="EpsG"/>
    <property type="match status" value="1"/>
</dbReference>
<sequence length="288" mass="33075">MFFILLFNYVCLFIFCIRQQHKMFCFFALFSFFGFYMYSEQIRQGVAISIIMLGVSFHGLGSKKTIIYTIVASLFHISALFFIVCLLVNTSDRIKFRRNMAIIITTVVGMLVLFIFPSIISFIPYIGTKIVAYSQSYNAGLLSFITAFALSKYTWLYLFLLLLVIQCQKEYKNNMYNAIQSICFLLLSKTTPILMRFGFYFILPLVVGLDSYMYDKNKAGSIFLKKTAIYFSILLVSSATMWSPTLSQASGYSLSVFTDQEIDVIMSKKCTIAYKDLYGVDLFPSCYQ</sequence>
<keyword evidence="1" id="KW-0812">Transmembrane</keyword>
<feature type="transmembrane region" description="Helical" evidence="1">
    <location>
        <begin position="139"/>
        <end position="163"/>
    </location>
</feature>
<feature type="transmembrane region" description="Helical" evidence="1">
    <location>
        <begin position="42"/>
        <end position="60"/>
    </location>
</feature>